<dbReference type="Pfam" id="PF00612">
    <property type="entry name" value="IQ"/>
    <property type="match status" value="1"/>
</dbReference>
<evidence type="ECO:0000256" key="1">
    <source>
        <dbReference type="ARBA" id="ARBA00022737"/>
    </source>
</evidence>
<dbReference type="EMBL" id="MPUH01000508">
    <property type="protein sequence ID" value="OMJ78706.1"/>
    <property type="molecule type" value="Genomic_DNA"/>
</dbReference>
<dbReference type="GO" id="GO:0005829">
    <property type="term" value="C:cytosol"/>
    <property type="evidence" value="ECO:0007669"/>
    <property type="project" value="TreeGrafter"/>
</dbReference>
<name>A0A1R2BPR1_9CILI</name>
<gene>
    <name evidence="2" type="ORF">SteCoe_21426</name>
</gene>
<dbReference type="SUPFAM" id="SSF82185">
    <property type="entry name" value="Histone H3 K4-specific methyltransferase SET7/9 N-terminal domain"/>
    <property type="match status" value="2"/>
</dbReference>
<organism evidence="2 3">
    <name type="scientific">Stentor coeruleus</name>
    <dbReference type="NCBI Taxonomy" id="5963"/>
    <lineage>
        <taxon>Eukaryota</taxon>
        <taxon>Sar</taxon>
        <taxon>Alveolata</taxon>
        <taxon>Ciliophora</taxon>
        <taxon>Postciliodesmatophora</taxon>
        <taxon>Heterotrichea</taxon>
        <taxon>Heterotrichida</taxon>
        <taxon>Stentoridae</taxon>
        <taxon>Stentor</taxon>
    </lineage>
</organism>
<evidence type="ECO:0000313" key="3">
    <source>
        <dbReference type="Proteomes" id="UP000187209"/>
    </source>
</evidence>
<dbReference type="InterPro" id="IPR000048">
    <property type="entry name" value="IQ_motif_EF-hand-BS"/>
</dbReference>
<accession>A0A1R2BPR1</accession>
<dbReference type="Gene3D" id="2.20.110.10">
    <property type="entry name" value="Histone H3 K4-specific methyltransferase SET7/9 N-terminal domain"/>
    <property type="match status" value="3"/>
</dbReference>
<dbReference type="PROSITE" id="PS50096">
    <property type="entry name" value="IQ"/>
    <property type="match status" value="1"/>
</dbReference>
<evidence type="ECO:0000313" key="2">
    <source>
        <dbReference type="EMBL" id="OMJ78706.1"/>
    </source>
</evidence>
<evidence type="ECO:0008006" key="4">
    <source>
        <dbReference type="Google" id="ProtNLM"/>
    </source>
</evidence>
<dbReference type="InterPro" id="IPR003409">
    <property type="entry name" value="MORN"/>
</dbReference>
<keyword evidence="3" id="KW-1185">Reference proteome</keyword>
<reference evidence="2 3" key="1">
    <citation type="submission" date="2016-11" db="EMBL/GenBank/DDBJ databases">
        <title>The macronuclear genome of Stentor coeruleus: a giant cell with tiny introns.</title>
        <authorList>
            <person name="Slabodnick M."/>
            <person name="Ruby J.G."/>
            <person name="Reiff S.B."/>
            <person name="Swart E.C."/>
            <person name="Gosai S."/>
            <person name="Prabakaran S."/>
            <person name="Witkowska E."/>
            <person name="Larue G.E."/>
            <person name="Fisher S."/>
            <person name="Freeman R.M."/>
            <person name="Gunawardena J."/>
            <person name="Chu W."/>
            <person name="Stover N.A."/>
            <person name="Gregory B.D."/>
            <person name="Nowacki M."/>
            <person name="Derisi J."/>
            <person name="Roy S.W."/>
            <person name="Marshall W.F."/>
            <person name="Sood P."/>
        </authorList>
    </citation>
    <scope>NUCLEOTIDE SEQUENCE [LARGE SCALE GENOMIC DNA]</scope>
    <source>
        <strain evidence="2">WM001</strain>
    </source>
</reference>
<dbReference type="Proteomes" id="UP000187209">
    <property type="component" value="Unassembled WGS sequence"/>
</dbReference>
<dbReference type="PANTHER" id="PTHR43215:SF14">
    <property type="entry name" value="RADIAL SPOKE HEAD 1 HOMOLOG"/>
    <property type="match status" value="1"/>
</dbReference>
<dbReference type="OrthoDB" id="270720at2759"/>
<dbReference type="Pfam" id="PF02493">
    <property type="entry name" value="MORN"/>
    <property type="match status" value="7"/>
</dbReference>
<keyword evidence="1" id="KW-0677">Repeat</keyword>
<sequence>MGNFCLWYQDDLKLDLSSEDFEETKSIKKRVDLSKIILLQATWRGYSARKKISLVPSRSKLEDEGENSENSTEMSIKITKSQLKKYKGDLVGRARQGQGMQIWEDGSKYDGTWEDNIPNGHGTYCDLYGDIYTGLFLQGRANGFGTLTKKEGGVYSGNWVLDSPKGKGLKYIQGGNVYIGDFDHGRKSGYGELTYINGDKYKGFFKNGQFHGFGVFLWKTGKSYSGNWENGKRAGFGLFTYPNQRKYTGFFEYNKRHGFGVVTLPDGTEKQGIWEKGRYKNIPNILYTN</sequence>
<dbReference type="AlphaFoldDB" id="A0A1R2BPR1"/>
<protein>
    <recommendedName>
        <fullName evidence="4">MORN repeat protein</fullName>
    </recommendedName>
</protein>
<proteinExistence type="predicted"/>
<dbReference type="PANTHER" id="PTHR43215">
    <property type="entry name" value="RADIAL SPOKE HEAD 1 HOMOLOG"/>
    <property type="match status" value="1"/>
</dbReference>
<comment type="caution">
    <text evidence="2">The sequence shown here is derived from an EMBL/GenBank/DDBJ whole genome shotgun (WGS) entry which is preliminary data.</text>
</comment>
<dbReference type="SMART" id="SM00698">
    <property type="entry name" value="MORN"/>
    <property type="match status" value="8"/>
</dbReference>